<sequence length="126" mass="14771">MGNSTIWIIAIGLIIAGYFLEKFLRKKLNMPKGNSWIYKHVNSLHVKLEIGLFIIYLIVSFIYLFKAENANIGIAVLTYFGTTSLLRVWMEWKYNRETKEYILSIIGFFAFVFMVSMLFYFDPIST</sequence>
<protein>
    <submittedName>
        <fullName evidence="2">DUF4181 domain-containing protein</fullName>
    </submittedName>
</protein>
<feature type="transmembrane region" description="Helical" evidence="1">
    <location>
        <begin position="101"/>
        <end position="121"/>
    </location>
</feature>
<evidence type="ECO:0000313" key="2">
    <source>
        <dbReference type="EMBL" id="MED1567816.1"/>
    </source>
</evidence>
<reference evidence="2 3" key="1">
    <citation type="submission" date="2023-03" db="EMBL/GenBank/DDBJ databases">
        <title>Bacillus Genome Sequencing.</title>
        <authorList>
            <person name="Dunlap C."/>
        </authorList>
    </citation>
    <scope>NUCLEOTIDE SEQUENCE [LARGE SCALE GENOMIC DNA]</scope>
    <source>
        <strain evidence="2 3">B-615</strain>
    </source>
</reference>
<evidence type="ECO:0000256" key="1">
    <source>
        <dbReference type="SAM" id="Phobius"/>
    </source>
</evidence>
<dbReference type="Pfam" id="PF13789">
    <property type="entry name" value="DUF4181"/>
    <property type="match status" value="1"/>
</dbReference>
<feature type="transmembrane region" description="Helical" evidence="1">
    <location>
        <begin position="6"/>
        <end position="24"/>
    </location>
</feature>
<comment type="caution">
    <text evidence="2">The sequence shown here is derived from an EMBL/GenBank/DDBJ whole genome shotgun (WGS) entry which is preliminary data.</text>
</comment>
<dbReference type="RefSeq" id="WP_327903010.1">
    <property type="nucleotide sequence ID" value="NZ_JARLXY010000007.1"/>
</dbReference>
<feature type="transmembrane region" description="Helical" evidence="1">
    <location>
        <begin position="70"/>
        <end position="89"/>
    </location>
</feature>
<proteinExistence type="predicted"/>
<keyword evidence="3" id="KW-1185">Reference proteome</keyword>
<dbReference type="EMBL" id="JARMDB010000011">
    <property type="protein sequence ID" value="MED1567816.1"/>
    <property type="molecule type" value="Genomic_DNA"/>
</dbReference>
<dbReference type="InterPro" id="IPR025441">
    <property type="entry name" value="DUF4181"/>
</dbReference>
<gene>
    <name evidence="2" type="ORF">P4U88_18155</name>
</gene>
<dbReference type="Proteomes" id="UP001309448">
    <property type="component" value="Unassembled WGS sequence"/>
</dbReference>
<name>A0ABU6MYN5_9BACI</name>
<accession>A0ABU6MYN5</accession>
<keyword evidence="1" id="KW-0472">Membrane</keyword>
<keyword evidence="1" id="KW-0812">Transmembrane</keyword>
<keyword evidence="1" id="KW-1133">Transmembrane helix</keyword>
<feature type="transmembrane region" description="Helical" evidence="1">
    <location>
        <begin position="44"/>
        <end position="64"/>
    </location>
</feature>
<organism evidence="2 3">
    <name type="scientific">Bacillus paramycoides</name>
    <dbReference type="NCBI Taxonomy" id="2026194"/>
    <lineage>
        <taxon>Bacteria</taxon>
        <taxon>Bacillati</taxon>
        <taxon>Bacillota</taxon>
        <taxon>Bacilli</taxon>
        <taxon>Bacillales</taxon>
        <taxon>Bacillaceae</taxon>
        <taxon>Bacillus</taxon>
        <taxon>Bacillus cereus group</taxon>
    </lineage>
</organism>
<evidence type="ECO:0000313" key="3">
    <source>
        <dbReference type="Proteomes" id="UP001309448"/>
    </source>
</evidence>